<keyword evidence="2" id="KW-0444">Lipid biosynthesis</keyword>
<keyword evidence="7" id="KW-0275">Fatty acid biosynthesis</keyword>
<keyword evidence="4" id="KW-0276">Fatty acid metabolism</keyword>
<protein>
    <submittedName>
        <fullName evidence="10">Acyl-ACP thioesterase</fullName>
    </submittedName>
</protein>
<name>A0A0R2EVK2_9LACO</name>
<dbReference type="InterPro" id="IPR002864">
    <property type="entry name" value="Acyl-ACP_thioesterase_NHD"/>
</dbReference>
<dbReference type="InterPro" id="IPR045023">
    <property type="entry name" value="FATA/B"/>
</dbReference>
<evidence type="ECO:0000313" key="11">
    <source>
        <dbReference type="Proteomes" id="UP000051442"/>
    </source>
</evidence>
<evidence type="ECO:0000256" key="2">
    <source>
        <dbReference type="ARBA" id="ARBA00022516"/>
    </source>
</evidence>
<dbReference type="EMBL" id="AYZM01000175">
    <property type="protein sequence ID" value="KRN16887.1"/>
    <property type="molecule type" value="Genomic_DNA"/>
</dbReference>
<dbReference type="GO" id="GO:0016297">
    <property type="term" value="F:fatty acyl-[ACP] hydrolase activity"/>
    <property type="evidence" value="ECO:0007669"/>
    <property type="project" value="InterPro"/>
</dbReference>
<gene>
    <name evidence="10" type="ORF">FD14_GL002678</name>
</gene>
<evidence type="ECO:0000256" key="4">
    <source>
        <dbReference type="ARBA" id="ARBA00022832"/>
    </source>
</evidence>
<evidence type="ECO:0000259" key="9">
    <source>
        <dbReference type="Pfam" id="PF20791"/>
    </source>
</evidence>
<comment type="caution">
    <text evidence="10">The sequence shown here is derived from an EMBL/GenBank/DDBJ whole genome shotgun (WGS) entry which is preliminary data.</text>
</comment>
<dbReference type="STRING" id="1423804.FD14_GL002678"/>
<dbReference type="PATRIC" id="fig|1423804.4.peg.2891"/>
<dbReference type="Pfam" id="PF20791">
    <property type="entry name" value="Acyl-ACP_TE_C"/>
    <property type="match status" value="1"/>
</dbReference>
<dbReference type="Proteomes" id="UP000051442">
    <property type="component" value="Unassembled WGS sequence"/>
</dbReference>
<dbReference type="PANTHER" id="PTHR31727">
    <property type="entry name" value="OLEOYL-ACYL CARRIER PROTEIN THIOESTERASE 1, CHLOROPLASTIC"/>
    <property type="match status" value="1"/>
</dbReference>
<dbReference type="PANTHER" id="PTHR31727:SF6">
    <property type="entry name" value="OLEOYL-ACYL CARRIER PROTEIN THIOESTERASE 1, CHLOROPLASTIC"/>
    <property type="match status" value="1"/>
</dbReference>
<organism evidence="10 11">
    <name type="scientific">Secundilactobacillus similis DSM 23365 = JCM 2765</name>
    <dbReference type="NCBI Taxonomy" id="1423804"/>
    <lineage>
        <taxon>Bacteria</taxon>
        <taxon>Bacillati</taxon>
        <taxon>Bacillota</taxon>
        <taxon>Bacilli</taxon>
        <taxon>Lactobacillales</taxon>
        <taxon>Lactobacillaceae</taxon>
        <taxon>Secundilactobacillus</taxon>
    </lineage>
</organism>
<comment type="similarity">
    <text evidence="1">Belongs to the acyl-ACP thioesterase family.</text>
</comment>
<keyword evidence="11" id="KW-1185">Reference proteome</keyword>
<proteinExistence type="inferred from homology"/>
<evidence type="ECO:0000256" key="5">
    <source>
        <dbReference type="ARBA" id="ARBA00022946"/>
    </source>
</evidence>
<evidence type="ECO:0000256" key="6">
    <source>
        <dbReference type="ARBA" id="ARBA00023098"/>
    </source>
</evidence>
<dbReference type="InterPro" id="IPR029069">
    <property type="entry name" value="HotDog_dom_sf"/>
</dbReference>
<feature type="domain" description="Acyl-ACP thioesterase-like C-terminal" evidence="9">
    <location>
        <begin position="152"/>
        <end position="248"/>
    </location>
</feature>
<reference evidence="10 11" key="1">
    <citation type="journal article" date="2015" name="Genome Announc.">
        <title>Expanding the biotechnology potential of lactobacilli through comparative genomics of 213 strains and associated genera.</title>
        <authorList>
            <person name="Sun Z."/>
            <person name="Harris H.M."/>
            <person name="McCann A."/>
            <person name="Guo C."/>
            <person name="Argimon S."/>
            <person name="Zhang W."/>
            <person name="Yang X."/>
            <person name="Jeffery I.B."/>
            <person name="Cooney J.C."/>
            <person name="Kagawa T.F."/>
            <person name="Liu W."/>
            <person name="Song Y."/>
            <person name="Salvetti E."/>
            <person name="Wrobel A."/>
            <person name="Rasinkangas P."/>
            <person name="Parkhill J."/>
            <person name="Rea M.C."/>
            <person name="O'Sullivan O."/>
            <person name="Ritari J."/>
            <person name="Douillard F.P."/>
            <person name="Paul Ross R."/>
            <person name="Yang R."/>
            <person name="Briner A.E."/>
            <person name="Felis G.E."/>
            <person name="de Vos W.M."/>
            <person name="Barrangou R."/>
            <person name="Klaenhammer T.R."/>
            <person name="Caufield P.W."/>
            <person name="Cui Y."/>
            <person name="Zhang H."/>
            <person name="O'Toole P.W."/>
        </authorList>
    </citation>
    <scope>NUCLEOTIDE SEQUENCE [LARGE SCALE GENOMIC DNA]</scope>
    <source>
        <strain evidence="10 11">DSM 23365</strain>
    </source>
</reference>
<feature type="domain" description="Acyl-ACP thioesterase N-terminal hotdog" evidence="8">
    <location>
        <begin position="4"/>
        <end position="132"/>
    </location>
</feature>
<accession>A0A0R2EVK2</accession>
<keyword evidence="3" id="KW-0378">Hydrolase</keyword>
<evidence type="ECO:0000313" key="10">
    <source>
        <dbReference type="EMBL" id="KRN16887.1"/>
    </source>
</evidence>
<dbReference type="SUPFAM" id="SSF54637">
    <property type="entry name" value="Thioesterase/thiol ester dehydrase-isomerase"/>
    <property type="match status" value="2"/>
</dbReference>
<dbReference type="InterPro" id="IPR049427">
    <property type="entry name" value="Acyl-ACP_TE_C"/>
</dbReference>
<dbReference type="OrthoDB" id="9801517at2"/>
<evidence type="ECO:0000256" key="3">
    <source>
        <dbReference type="ARBA" id="ARBA00022801"/>
    </source>
</evidence>
<dbReference type="Gene3D" id="3.10.129.10">
    <property type="entry name" value="Hotdog Thioesterase"/>
    <property type="match status" value="1"/>
</dbReference>
<dbReference type="RefSeq" id="WP_054736963.1">
    <property type="nucleotide sequence ID" value="NZ_AYZM01000175.1"/>
</dbReference>
<keyword evidence="5" id="KW-0809">Transit peptide</keyword>
<evidence type="ECO:0000256" key="1">
    <source>
        <dbReference type="ARBA" id="ARBA00006500"/>
    </source>
</evidence>
<keyword evidence="6" id="KW-0443">Lipid metabolism</keyword>
<dbReference type="CDD" id="cd00586">
    <property type="entry name" value="4HBT"/>
    <property type="match status" value="2"/>
</dbReference>
<sequence>MGANTFNETHQITFYETDVTNTVTPSMLINMIILASEDQTTSLGVGSDVVSQLGIGWVVTQYKIDITRMPQVNETITLTTRATCYNRYFAFREFWVHDEAGNECVHVESIWVTMNYESRKIVTIPEAIIKPFESEQVKMIPRLGRPKRLTDADQVMTKQYGVRYFDIDGNGHVNNSRYFDWLLDALPMSFLTRHDLVSLNIRFENEVQYHHTVTSEAALVTDVTSSITTKHRITMADGEVATEAECRWVPKQTATEPQTD</sequence>
<evidence type="ECO:0000256" key="7">
    <source>
        <dbReference type="ARBA" id="ARBA00023160"/>
    </source>
</evidence>
<evidence type="ECO:0000259" key="8">
    <source>
        <dbReference type="Pfam" id="PF01643"/>
    </source>
</evidence>
<dbReference type="AlphaFoldDB" id="A0A0R2EVK2"/>
<dbReference type="GO" id="GO:0000036">
    <property type="term" value="F:acyl carrier activity"/>
    <property type="evidence" value="ECO:0007669"/>
    <property type="project" value="TreeGrafter"/>
</dbReference>
<dbReference type="Pfam" id="PF01643">
    <property type="entry name" value="Acyl-ACP_TE"/>
    <property type="match status" value="1"/>
</dbReference>